<organism evidence="1 2">
    <name type="scientific">Methanolobus vulcani</name>
    <dbReference type="NCBI Taxonomy" id="38026"/>
    <lineage>
        <taxon>Archaea</taxon>
        <taxon>Methanobacteriati</taxon>
        <taxon>Methanobacteriota</taxon>
        <taxon>Stenosarchaea group</taxon>
        <taxon>Methanomicrobia</taxon>
        <taxon>Methanosarcinales</taxon>
        <taxon>Methanosarcinaceae</taxon>
        <taxon>Methanolobus</taxon>
    </lineage>
</organism>
<dbReference type="Proteomes" id="UP000319335">
    <property type="component" value="Unassembled WGS sequence"/>
</dbReference>
<dbReference type="AlphaFoldDB" id="A0A7Z8P480"/>
<gene>
    <name evidence="1" type="ORF">FKV42_13655</name>
</gene>
<reference evidence="1 2" key="1">
    <citation type="submission" date="2019-06" db="EMBL/GenBank/DDBJ databases">
        <title>Draft genome sequence of Methanolobus vulcani B1d.</title>
        <authorList>
            <person name="Creighbaum A.J."/>
            <person name="Ticak T."/>
            <person name="Hariraju D."/>
            <person name="Arivett B.A."/>
            <person name="Ferguson D.J.Jr."/>
        </authorList>
    </citation>
    <scope>NUCLEOTIDE SEQUENCE [LARGE SCALE GENOMIC DNA]</scope>
    <source>
        <strain evidence="1 2">B1d</strain>
    </source>
</reference>
<name>A0A7Z8P480_9EURY</name>
<dbReference type="EMBL" id="VIAQ01000020">
    <property type="protein sequence ID" value="TQD23561.1"/>
    <property type="molecule type" value="Genomic_DNA"/>
</dbReference>
<evidence type="ECO:0000313" key="2">
    <source>
        <dbReference type="Proteomes" id="UP000319335"/>
    </source>
</evidence>
<keyword evidence="2" id="KW-1185">Reference proteome</keyword>
<comment type="caution">
    <text evidence="1">The sequence shown here is derived from an EMBL/GenBank/DDBJ whole genome shotgun (WGS) entry which is preliminary data.</text>
</comment>
<proteinExistence type="predicted"/>
<protein>
    <submittedName>
        <fullName evidence="1">Uncharacterized protein</fullName>
    </submittedName>
</protein>
<accession>A0A7Z8P480</accession>
<sequence>MPNKTLKNKFEDESFEGLLYLATMNEKTAEETLHFMYNKKTLSTSTFQRARKFLMENNALEIKSVLGKKGLISVLHAKPEPYLDYLKNRVKECNEYKKTNLILSDIEIRYLKFIFNSTLFKETFFNTNLFGKAEYAYNVSMFLDSKGKTHAYDIFRWIDEIFISMIPNLREFYNNGFEDLFLDDIRTFLEYEYPDDFVKAQISSVPVEKAEQINSYCNDFLSSTFGKYPHVQYMIKNSIANSLFTVFNYEFLAKIYVIMAFDSGINITDTFINDFNML</sequence>
<dbReference type="RefSeq" id="WP_154810877.1">
    <property type="nucleotide sequence ID" value="NZ_VIAQ01000020.1"/>
</dbReference>
<evidence type="ECO:0000313" key="1">
    <source>
        <dbReference type="EMBL" id="TQD23561.1"/>
    </source>
</evidence>